<protein>
    <recommendedName>
        <fullName evidence="1">Amine oxidase domain-containing protein</fullName>
    </recommendedName>
</protein>
<feature type="domain" description="Amine oxidase" evidence="1">
    <location>
        <begin position="88"/>
        <end position="317"/>
    </location>
</feature>
<dbReference type="Pfam" id="PF13450">
    <property type="entry name" value="NAD_binding_8"/>
    <property type="match status" value="1"/>
</dbReference>
<keyword evidence="3" id="KW-1185">Reference proteome</keyword>
<dbReference type="Gene3D" id="3.50.50.60">
    <property type="entry name" value="FAD/NAD(P)-binding domain"/>
    <property type="match status" value="1"/>
</dbReference>
<dbReference type="OrthoDB" id="56323at2"/>
<gene>
    <name evidence="2" type="ORF">CLV58_10797</name>
</gene>
<dbReference type="Pfam" id="PF01593">
    <property type="entry name" value="Amino_oxidase"/>
    <property type="match status" value="1"/>
</dbReference>
<reference evidence="2 3" key="1">
    <citation type="submission" date="2018-03" db="EMBL/GenBank/DDBJ databases">
        <title>Genomic Encyclopedia of Archaeal and Bacterial Type Strains, Phase II (KMG-II): from individual species to whole genera.</title>
        <authorList>
            <person name="Goeker M."/>
        </authorList>
    </citation>
    <scope>NUCLEOTIDE SEQUENCE [LARGE SCALE GENOMIC DNA]</scope>
    <source>
        <strain evidence="2 3">DSM 28354</strain>
    </source>
</reference>
<dbReference type="InterPro" id="IPR036188">
    <property type="entry name" value="FAD/NAD-bd_sf"/>
</dbReference>
<dbReference type="PANTHER" id="PTHR16128:SF5">
    <property type="entry name" value="FAD_NAD(P)-BINDING OXIDOREDUCTASE FAMILY PROTEIN"/>
    <property type="match status" value="1"/>
</dbReference>
<comment type="caution">
    <text evidence="2">The sequence shown here is derived from an EMBL/GenBank/DDBJ whole genome shotgun (WGS) entry which is preliminary data.</text>
</comment>
<dbReference type="PANTHER" id="PTHR16128">
    <property type="entry name" value="FAD/NAD(P)-BINDING OXIDOREDUCTASE FAMILY PROTEIN"/>
    <property type="match status" value="1"/>
</dbReference>
<dbReference type="EMBL" id="PVTE01000007">
    <property type="protein sequence ID" value="PRY40003.1"/>
    <property type="molecule type" value="Genomic_DNA"/>
</dbReference>
<name>A0A2T0T2Y7_9BACT</name>
<proteinExistence type="predicted"/>
<dbReference type="Gene3D" id="3.90.660.10">
    <property type="match status" value="1"/>
</dbReference>
<evidence type="ECO:0000259" key="1">
    <source>
        <dbReference type="Pfam" id="PF01593"/>
    </source>
</evidence>
<dbReference type="Proteomes" id="UP000238375">
    <property type="component" value="Unassembled WGS sequence"/>
</dbReference>
<sequence length="324" mass="34433">MQSCVIIGAGIAGLTAARQLVQQGWTVTVLDKGRGLGGRLATRRLANGRADHGAQVIRATTVPFNDWLTSADGQAALMAWPVDPVGTGWVGRDGMNRVAKQLATGLAIETGQTVVAVKADGTGWRIETESGQSFRGDALLCTIPAPQALTLFVDKSNLLAPADQRALQTIQYDPCLAVLVALDQASQIPAPGGLWLDRPDIAWVADNQQKGISPDVPTVTILASTAFSRANLDGDLTAAGQQLLAQLADWLPAETITSVQVHRWRYSQVVQAHPDPYWRATTPLPLLFGGDGFGGTAPYDPHLNVERAFLSGRSMADWLVAQSA</sequence>
<dbReference type="InterPro" id="IPR002937">
    <property type="entry name" value="Amino_oxidase"/>
</dbReference>
<dbReference type="AlphaFoldDB" id="A0A2T0T2Y7"/>
<dbReference type="SUPFAM" id="SSF51905">
    <property type="entry name" value="FAD/NAD(P)-binding domain"/>
    <property type="match status" value="1"/>
</dbReference>
<evidence type="ECO:0000313" key="2">
    <source>
        <dbReference type="EMBL" id="PRY40003.1"/>
    </source>
</evidence>
<dbReference type="GO" id="GO:0016491">
    <property type="term" value="F:oxidoreductase activity"/>
    <property type="evidence" value="ECO:0007669"/>
    <property type="project" value="InterPro"/>
</dbReference>
<accession>A0A2T0T2Y7</accession>
<organism evidence="2 3">
    <name type="scientific">Spirosoma oryzae</name>
    <dbReference type="NCBI Taxonomy" id="1469603"/>
    <lineage>
        <taxon>Bacteria</taxon>
        <taxon>Pseudomonadati</taxon>
        <taxon>Bacteroidota</taxon>
        <taxon>Cytophagia</taxon>
        <taxon>Cytophagales</taxon>
        <taxon>Cytophagaceae</taxon>
        <taxon>Spirosoma</taxon>
    </lineage>
</organism>
<evidence type="ECO:0000313" key="3">
    <source>
        <dbReference type="Proteomes" id="UP000238375"/>
    </source>
</evidence>